<keyword evidence="4" id="KW-1185">Reference proteome</keyword>
<keyword evidence="1" id="KW-0175">Coiled coil</keyword>
<dbReference type="PANTHER" id="PTHR35692">
    <property type="entry name" value="F26F24.11"/>
    <property type="match status" value="1"/>
</dbReference>
<feature type="region of interest" description="Disordered" evidence="2">
    <location>
        <begin position="1"/>
        <end position="32"/>
    </location>
</feature>
<gene>
    <name evidence="3" type="ORF">CARUB_v10024995mg</name>
</gene>
<proteinExistence type="predicted"/>
<feature type="coiled-coil region" evidence="1">
    <location>
        <begin position="42"/>
        <end position="76"/>
    </location>
</feature>
<name>R0HXE4_9BRAS</name>
<evidence type="ECO:0000313" key="3">
    <source>
        <dbReference type="EMBL" id="EOA28763.1"/>
    </source>
</evidence>
<evidence type="ECO:0000256" key="2">
    <source>
        <dbReference type="SAM" id="MobiDB-lite"/>
    </source>
</evidence>
<dbReference type="AlphaFoldDB" id="R0HXE4"/>
<dbReference type="eggNOG" id="ENOG502S6YW">
    <property type="taxonomic scope" value="Eukaryota"/>
</dbReference>
<evidence type="ECO:0000313" key="4">
    <source>
        <dbReference type="Proteomes" id="UP000029121"/>
    </source>
</evidence>
<accession>R0HXE4</accession>
<dbReference type="OrthoDB" id="1936256at2759"/>
<dbReference type="EMBL" id="KB870808">
    <property type="protein sequence ID" value="EOA28763.1"/>
    <property type="molecule type" value="Genomic_DNA"/>
</dbReference>
<protein>
    <submittedName>
        <fullName evidence="3">Uncharacterized protein</fullName>
    </submittedName>
</protein>
<reference evidence="4" key="1">
    <citation type="journal article" date="2013" name="Nat. Genet.">
        <title>The Capsella rubella genome and the genomic consequences of rapid mating system evolution.</title>
        <authorList>
            <person name="Slotte T."/>
            <person name="Hazzouri K.M."/>
            <person name="Agren J.A."/>
            <person name="Koenig D."/>
            <person name="Maumus F."/>
            <person name="Guo Y.L."/>
            <person name="Steige K."/>
            <person name="Platts A.E."/>
            <person name="Escobar J.S."/>
            <person name="Newman L.K."/>
            <person name="Wang W."/>
            <person name="Mandakova T."/>
            <person name="Vello E."/>
            <person name="Smith L.M."/>
            <person name="Henz S.R."/>
            <person name="Steffen J."/>
            <person name="Takuno S."/>
            <person name="Brandvain Y."/>
            <person name="Coop G."/>
            <person name="Andolfatto P."/>
            <person name="Hu T.T."/>
            <person name="Blanchette M."/>
            <person name="Clark R.M."/>
            <person name="Quesneville H."/>
            <person name="Nordborg M."/>
            <person name="Gaut B.S."/>
            <person name="Lysak M.A."/>
            <person name="Jenkins J."/>
            <person name="Grimwood J."/>
            <person name="Chapman J."/>
            <person name="Prochnik S."/>
            <person name="Shu S."/>
            <person name="Rokhsar D."/>
            <person name="Schmutz J."/>
            <person name="Weigel D."/>
            <person name="Wright S.I."/>
        </authorList>
    </citation>
    <scope>NUCLEOTIDE SEQUENCE [LARGE SCALE GENOMIC DNA]</scope>
    <source>
        <strain evidence="4">cv. Monte Gargano</strain>
    </source>
</reference>
<evidence type="ECO:0000256" key="1">
    <source>
        <dbReference type="SAM" id="Coils"/>
    </source>
</evidence>
<dbReference type="Proteomes" id="UP000029121">
    <property type="component" value="Unassembled WGS sequence"/>
</dbReference>
<organism evidence="3 4">
    <name type="scientific">Capsella rubella</name>
    <dbReference type="NCBI Taxonomy" id="81985"/>
    <lineage>
        <taxon>Eukaryota</taxon>
        <taxon>Viridiplantae</taxon>
        <taxon>Streptophyta</taxon>
        <taxon>Embryophyta</taxon>
        <taxon>Tracheophyta</taxon>
        <taxon>Spermatophyta</taxon>
        <taxon>Magnoliopsida</taxon>
        <taxon>eudicotyledons</taxon>
        <taxon>Gunneridae</taxon>
        <taxon>Pentapetalae</taxon>
        <taxon>rosids</taxon>
        <taxon>malvids</taxon>
        <taxon>Brassicales</taxon>
        <taxon>Brassicaceae</taxon>
        <taxon>Camelineae</taxon>
        <taxon>Capsella</taxon>
    </lineage>
</organism>
<dbReference type="PANTHER" id="PTHR35692:SF5">
    <property type="entry name" value="REMORIN C-TERMINAL DOMAIN-CONTAINING PROTEIN"/>
    <property type="match status" value="1"/>
</dbReference>
<feature type="compositionally biased region" description="Polar residues" evidence="2">
    <location>
        <begin position="14"/>
        <end position="32"/>
    </location>
</feature>
<sequence length="78" mass="8957">MGSYLCCSAKPDTTRSTTGNTSDQRWQTGDNNLLSDASTFSVKEQEHQLKMARLEEKRLAREAEKFNKRVKQQSARFD</sequence>